<evidence type="ECO:0000259" key="6">
    <source>
        <dbReference type="PROSITE" id="PS50942"/>
    </source>
</evidence>
<dbReference type="OrthoDB" id="4033880at2759"/>
<dbReference type="CDD" id="cd03571">
    <property type="entry name" value="ENTH"/>
    <property type="match status" value="1"/>
</dbReference>
<dbReference type="PANTHER" id="PTHR12276">
    <property type="entry name" value="EPSIN/ENT-RELATED"/>
    <property type="match status" value="1"/>
</dbReference>
<feature type="domain" description="ENTH" evidence="6">
    <location>
        <begin position="26"/>
        <end position="159"/>
    </location>
</feature>
<keyword evidence="4" id="KW-0968">Cytoplasmic vesicle</keyword>
<evidence type="ECO:0000313" key="7">
    <source>
        <dbReference type="EMBL" id="PON94788.1"/>
    </source>
</evidence>
<sequence>MGTLLMDHIKKQASSFLQDKYKSARLALTDVTEAEVLAEEAINNDSCSPDARTMTRIAEASYGIDDYWRIVDVLHGRLCCVDWKQWRQAYNALVLLEFLLTHGPEDFSEEFVCDTDVIQELGTFQYIDEKGCNWGANMQRKSDEILKLLGGGKTVLKQARLRALKVTREIQGFGRLSIASPSSSSPSSSATSESSRTSSFGSFSTNDTNTNELTPTTKEFLGSYSHGGIRDEEDNMLPSRCGNVEGLHIWDCTSIQEKGSFLEGEDEEEEEDNDDGEYEKERDNNVNGFVGGIFSKLTSSFSPSSRDYHGLRSVSDVGRVTKKKIHRQSSLWY</sequence>
<dbReference type="AlphaFoldDB" id="A0A2P5FAH8"/>
<dbReference type="InterPro" id="IPR013809">
    <property type="entry name" value="ENTH"/>
</dbReference>
<dbReference type="SMART" id="SM00273">
    <property type="entry name" value="ENTH"/>
    <property type="match status" value="1"/>
</dbReference>
<dbReference type="InParanoid" id="A0A2P5FAH8"/>
<dbReference type="GO" id="GO:0005543">
    <property type="term" value="F:phospholipid binding"/>
    <property type="evidence" value="ECO:0007669"/>
    <property type="project" value="TreeGrafter"/>
</dbReference>
<feature type="region of interest" description="Disordered" evidence="5">
    <location>
        <begin position="259"/>
        <end position="285"/>
    </location>
</feature>
<dbReference type="GO" id="GO:0006897">
    <property type="term" value="P:endocytosis"/>
    <property type="evidence" value="ECO:0007669"/>
    <property type="project" value="TreeGrafter"/>
</dbReference>
<reference evidence="8" key="1">
    <citation type="submission" date="2016-06" db="EMBL/GenBank/DDBJ databases">
        <title>Parallel loss of symbiosis genes in relatives of nitrogen-fixing non-legume Parasponia.</title>
        <authorList>
            <person name="Van Velzen R."/>
            <person name="Holmer R."/>
            <person name="Bu F."/>
            <person name="Rutten L."/>
            <person name="Van Zeijl A."/>
            <person name="Liu W."/>
            <person name="Santuari L."/>
            <person name="Cao Q."/>
            <person name="Sharma T."/>
            <person name="Shen D."/>
            <person name="Roswanjaya Y."/>
            <person name="Wardhani T."/>
            <person name="Kalhor M.S."/>
            <person name="Jansen J."/>
            <person name="Van den Hoogen J."/>
            <person name="Gungor B."/>
            <person name="Hartog M."/>
            <person name="Hontelez J."/>
            <person name="Verver J."/>
            <person name="Yang W.-C."/>
            <person name="Schijlen E."/>
            <person name="Repin R."/>
            <person name="Schilthuizen M."/>
            <person name="Schranz E."/>
            <person name="Heidstra R."/>
            <person name="Miyata K."/>
            <person name="Fedorova E."/>
            <person name="Kohlen W."/>
            <person name="Bisseling T."/>
            <person name="Smit S."/>
            <person name="Geurts R."/>
        </authorList>
    </citation>
    <scope>NUCLEOTIDE SEQUENCE [LARGE SCALE GENOMIC DNA]</scope>
    <source>
        <strain evidence="8">cv. RG33-2</strain>
    </source>
</reference>
<feature type="compositionally biased region" description="Low complexity" evidence="5">
    <location>
        <begin position="177"/>
        <end position="204"/>
    </location>
</feature>
<keyword evidence="8" id="KW-1185">Reference proteome</keyword>
<evidence type="ECO:0000256" key="4">
    <source>
        <dbReference type="ARBA" id="ARBA00023329"/>
    </source>
</evidence>
<comment type="subcellular location">
    <subcellularLocation>
        <location evidence="1">Cytoplasmic vesicle</location>
        <location evidence="1">Clathrin-coated vesicle</location>
    </subcellularLocation>
    <subcellularLocation>
        <location evidence="2">Golgi apparatus</location>
    </subcellularLocation>
</comment>
<dbReference type="Proteomes" id="UP000237000">
    <property type="component" value="Unassembled WGS sequence"/>
</dbReference>
<dbReference type="GO" id="GO:0005886">
    <property type="term" value="C:plasma membrane"/>
    <property type="evidence" value="ECO:0007669"/>
    <property type="project" value="TreeGrafter"/>
</dbReference>
<feature type="compositionally biased region" description="Acidic residues" evidence="5">
    <location>
        <begin position="263"/>
        <end position="278"/>
    </location>
</feature>
<dbReference type="GO" id="GO:0030125">
    <property type="term" value="C:clathrin vesicle coat"/>
    <property type="evidence" value="ECO:0007669"/>
    <property type="project" value="TreeGrafter"/>
</dbReference>
<keyword evidence="3" id="KW-0333">Golgi apparatus</keyword>
<dbReference type="EMBL" id="JXTC01000048">
    <property type="protein sequence ID" value="PON94788.1"/>
    <property type="molecule type" value="Genomic_DNA"/>
</dbReference>
<comment type="caution">
    <text evidence="7">The sequence shown here is derived from an EMBL/GenBank/DDBJ whole genome shotgun (WGS) entry which is preliminary data.</text>
</comment>
<evidence type="ECO:0000313" key="8">
    <source>
        <dbReference type="Proteomes" id="UP000237000"/>
    </source>
</evidence>
<dbReference type="SUPFAM" id="SSF48464">
    <property type="entry name" value="ENTH/VHS domain"/>
    <property type="match status" value="1"/>
</dbReference>
<evidence type="ECO:0000256" key="2">
    <source>
        <dbReference type="ARBA" id="ARBA00004555"/>
    </source>
</evidence>
<organism evidence="7 8">
    <name type="scientific">Trema orientale</name>
    <name type="common">Charcoal tree</name>
    <name type="synonym">Celtis orientalis</name>
    <dbReference type="NCBI Taxonomy" id="63057"/>
    <lineage>
        <taxon>Eukaryota</taxon>
        <taxon>Viridiplantae</taxon>
        <taxon>Streptophyta</taxon>
        <taxon>Embryophyta</taxon>
        <taxon>Tracheophyta</taxon>
        <taxon>Spermatophyta</taxon>
        <taxon>Magnoliopsida</taxon>
        <taxon>eudicotyledons</taxon>
        <taxon>Gunneridae</taxon>
        <taxon>Pentapetalae</taxon>
        <taxon>rosids</taxon>
        <taxon>fabids</taxon>
        <taxon>Rosales</taxon>
        <taxon>Cannabaceae</taxon>
        <taxon>Trema</taxon>
    </lineage>
</organism>
<proteinExistence type="predicted"/>
<protein>
    <submittedName>
        <fullName evidence="7">ENTH domain containing protein</fullName>
    </submittedName>
</protein>
<name>A0A2P5FAH8_TREOI</name>
<dbReference type="STRING" id="63057.A0A2P5FAH8"/>
<dbReference type="GO" id="GO:0030276">
    <property type="term" value="F:clathrin binding"/>
    <property type="evidence" value="ECO:0007669"/>
    <property type="project" value="TreeGrafter"/>
</dbReference>
<evidence type="ECO:0000256" key="3">
    <source>
        <dbReference type="ARBA" id="ARBA00023034"/>
    </source>
</evidence>
<evidence type="ECO:0000256" key="5">
    <source>
        <dbReference type="SAM" id="MobiDB-lite"/>
    </source>
</evidence>
<dbReference type="InterPro" id="IPR008942">
    <property type="entry name" value="ENTH_VHS"/>
</dbReference>
<evidence type="ECO:0000256" key="1">
    <source>
        <dbReference type="ARBA" id="ARBA00004132"/>
    </source>
</evidence>
<dbReference type="Pfam" id="PF01417">
    <property type="entry name" value="ENTH"/>
    <property type="match status" value="1"/>
</dbReference>
<dbReference type="GO" id="GO:0005794">
    <property type="term" value="C:Golgi apparatus"/>
    <property type="evidence" value="ECO:0007669"/>
    <property type="project" value="UniProtKB-SubCell"/>
</dbReference>
<feature type="region of interest" description="Disordered" evidence="5">
    <location>
        <begin position="177"/>
        <end position="237"/>
    </location>
</feature>
<dbReference type="PROSITE" id="PS50942">
    <property type="entry name" value="ENTH"/>
    <property type="match status" value="1"/>
</dbReference>
<accession>A0A2P5FAH8</accession>
<dbReference type="PANTHER" id="PTHR12276:SF95">
    <property type="entry name" value="ENTH_VHS FAMILY PROTEIN"/>
    <property type="match status" value="1"/>
</dbReference>
<gene>
    <name evidence="7" type="ORF">TorRG33x02_093010</name>
</gene>
<feature type="compositionally biased region" description="Polar residues" evidence="5">
    <location>
        <begin position="205"/>
        <end position="217"/>
    </location>
</feature>
<dbReference type="GO" id="GO:0005768">
    <property type="term" value="C:endosome"/>
    <property type="evidence" value="ECO:0007669"/>
    <property type="project" value="TreeGrafter"/>
</dbReference>
<dbReference type="Gene3D" id="1.25.40.90">
    <property type="match status" value="1"/>
</dbReference>